<evidence type="ECO:0000313" key="5">
    <source>
        <dbReference type="EMBL" id="MST82206.1"/>
    </source>
</evidence>
<dbReference type="PANTHER" id="PTHR43280:SF28">
    <property type="entry name" value="HTH-TYPE TRANSCRIPTIONAL ACTIVATOR RHAS"/>
    <property type="match status" value="1"/>
</dbReference>
<dbReference type="Pfam" id="PF02311">
    <property type="entry name" value="AraC_binding"/>
    <property type="match status" value="1"/>
</dbReference>
<evidence type="ECO:0000259" key="4">
    <source>
        <dbReference type="PROSITE" id="PS01124"/>
    </source>
</evidence>
<keyword evidence="1" id="KW-0805">Transcription regulation</keyword>
<evidence type="ECO:0000256" key="1">
    <source>
        <dbReference type="ARBA" id="ARBA00023015"/>
    </source>
</evidence>
<dbReference type="Gene3D" id="1.10.10.60">
    <property type="entry name" value="Homeodomain-like"/>
    <property type="match status" value="2"/>
</dbReference>
<sequence>MKKSKTENSDHYYFSNIGTPALLSISHRSIEAHLTNPRTAHSHPDQLEIYYVTVGNGEILLDGRVFSVRRGDLIGINSNVVHDENPERNAFSTYVFSITGVSLPFMQPNHIVPSGHSPQIKSSGETEFIHKLMKLIEYDADLRSRHQNSITISLLQILIYKLMLMFQKNLSEYFAVDNHSEYSYNLVMNTKEYVDHHYMEDLTLDDLARHATLSSSYISRMFKHYFGFSPMQYLARRRIGEAESLLILTDEPITVIALKCGYSSPSNFNRVFQKYLGISPKEYRKNHRIIQIMIQ</sequence>
<protein>
    <submittedName>
        <fullName evidence="5">AraC family transcriptional regulator</fullName>
    </submittedName>
</protein>
<dbReference type="InterPro" id="IPR020449">
    <property type="entry name" value="Tscrpt_reg_AraC-type_HTH"/>
</dbReference>
<dbReference type="SMART" id="SM00342">
    <property type="entry name" value="HTH_ARAC"/>
    <property type="match status" value="1"/>
</dbReference>
<dbReference type="InterPro" id="IPR018062">
    <property type="entry name" value="HTH_AraC-typ_CS"/>
</dbReference>
<dbReference type="SUPFAM" id="SSF46689">
    <property type="entry name" value="Homeodomain-like"/>
    <property type="match status" value="2"/>
</dbReference>
<evidence type="ECO:0000313" key="6">
    <source>
        <dbReference type="Proteomes" id="UP000466864"/>
    </source>
</evidence>
<dbReference type="InterPro" id="IPR011051">
    <property type="entry name" value="RmlC_Cupin_sf"/>
</dbReference>
<comment type="caution">
    <text evidence="5">The sequence shown here is derived from an EMBL/GenBank/DDBJ whole genome shotgun (WGS) entry which is preliminary data.</text>
</comment>
<dbReference type="PANTHER" id="PTHR43280">
    <property type="entry name" value="ARAC-FAMILY TRANSCRIPTIONAL REGULATOR"/>
    <property type="match status" value="1"/>
</dbReference>
<dbReference type="AlphaFoldDB" id="A0A7X2P9E0"/>
<keyword evidence="2" id="KW-0238">DNA-binding</keyword>
<dbReference type="InterPro" id="IPR014710">
    <property type="entry name" value="RmlC-like_jellyroll"/>
</dbReference>
<name>A0A7X2P9E0_9FIRM</name>
<dbReference type="GO" id="GO:0043565">
    <property type="term" value="F:sequence-specific DNA binding"/>
    <property type="evidence" value="ECO:0007669"/>
    <property type="project" value="InterPro"/>
</dbReference>
<dbReference type="RefSeq" id="WP_154458122.1">
    <property type="nucleotide sequence ID" value="NZ_VUMV01000005.1"/>
</dbReference>
<evidence type="ECO:0000256" key="3">
    <source>
        <dbReference type="ARBA" id="ARBA00023163"/>
    </source>
</evidence>
<proteinExistence type="predicted"/>
<dbReference type="GO" id="GO:0003700">
    <property type="term" value="F:DNA-binding transcription factor activity"/>
    <property type="evidence" value="ECO:0007669"/>
    <property type="project" value="InterPro"/>
</dbReference>
<dbReference type="Gene3D" id="2.60.120.10">
    <property type="entry name" value="Jelly Rolls"/>
    <property type="match status" value="1"/>
</dbReference>
<dbReference type="PROSITE" id="PS01124">
    <property type="entry name" value="HTH_ARAC_FAMILY_2"/>
    <property type="match status" value="1"/>
</dbReference>
<dbReference type="EMBL" id="VUMV01000005">
    <property type="protein sequence ID" value="MST82206.1"/>
    <property type="molecule type" value="Genomic_DNA"/>
</dbReference>
<dbReference type="InterPro" id="IPR009057">
    <property type="entry name" value="Homeodomain-like_sf"/>
</dbReference>
<dbReference type="SUPFAM" id="SSF51182">
    <property type="entry name" value="RmlC-like cupins"/>
    <property type="match status" value="1"/>
</dbReference>
<dbReference type="InterPro" id="IPR018060">
    <property type="entry name" value="HTH_AraC"/>
</dbReference>
<dbReference type="InterPro" id="IPR003313">
    <property type="entry name" value="AraC-bd"/>
</dbReference>
<accession>A0A7X2P9E0</accession>
<dbReference type="PRINTS" id="PR00032">
    <property type="entry name" value="HTHARAC"/>
</dbReference>
<dbReference type="PROSITE" id="PS00041">
    <property type="entry name" value="HTH_ARAC_FAMILY_1"/>
    <property type="match status" value="1"/>
</dbReference>
<reference evidence="5 6" key="1">
    <citation type="submission" date="2019-08" db="EMBL/GenBank/DDBJ databases">
        <title>In-depth cultivation of the pig gut microbiome towards novel bacterial diversity and tailored functional studies.</title>
        <authorList>
            <person name="Wylensek D."/>
            <person name="Hitch T.C.A."/>
            <person name="Clavel T."/>
        </authorList>
    </citation>
    <scope>NUCLEOTIDE SEQUENCE [LARGE SCALE GENOMIC DNA]</scope>
    <source>
        <strain evidence="5 6">Oil+RF-744-WCA-WT-13</strain>
    </source>
</reference>
<dbReference type="Pfam" id="PF12833">
    <property type="entry name" value="HTH_18"/>
    <property type="match status" value="1"/>
</dbReference>
<gene>
    <name evidence="5" type="ORF">FYJ60_07745</name>
</gene>
<dbReference type="Proteomes" id="UP000466864">
    <property type="component" value="Unassembled WGS sequence"/>
</dbReference>
<evidence type="ECO:0000256" key="2">
    <source>
        <dbReference type="ARBA" id="ARBA00023125"/>
    </source>
</evidence>
<feature type="domain" description="HTH araC/xylS-type" evidence="4">
    <location>
        <begin position="188"/>
        <end position="286"/>
    </location>
</feature>
<organism evidence="5 6">
    <name type="scientific">Bilifractor porci</name>
    <dbReference type="NCBI Taxonomy" id="2606636"/>
    <lineage>
        <taxon>Bacteria</taxon>
        <taxon>Bacillati</taxon>
        <taxon>Bacillota</taxon>
        <taxon>Clostridia</taxon>
        <taxon>Lachnospirales</taxon>
        <taxon>Lachnospiraceae</taxon>
        <taxon>Bilifractor</taxon>
    </lineage>
</organism>
<keyword evidence="3" id="KW-0804">Transcription</keyword>
<keyword evidence="6" id="KW-1185">Reference proteome</keyword>